<evidence type="ECO:0000313" key="3">
    <source>
        <dbReference type="EMBL" id="PXX19616.1"/>
    </source>
</evidence>
<evidence type="ECO:0000256" key="1">
    <source>
        <dbReference type="ARBA" id="ARBA00010832"/>
    </source>
</evidence>
<dbReference type="Proteomes" id="UP000183529">
    <property type="component" value="Unassembled WGS sequence"/>
</dbReference>
<evidence type="ECO:0000313" key="6">
    <source>
        <dbReference type="Proteomes" id="UP000247515"/>
    </source>
</evidence>
<protein>
    <submittedName>
        <fullName evidence="4">Hydrogenase-1 operon protein HyaF</fullName>
    </submittedName>
</protein>
<comment type="similarity">
    <text evidence="1">Belongs to the HupH/HyaF family.</text>
</comment>
<dbReference type="RefSeq" id="WP_065065319.1">
    <property type="nucleotide sequence ID" value="NZ_CADFGN010000005.1"/>
</dbReference>
<dbReference type="InterPro" id="IPR006894">
    <property type="entry name" value="HupH_Hydgase_express_prot_C"/>
</dbReference>
<organism evidence="4 5">
    <name type="scientific">Paraburkholderia tropica</name>
    <dbReference type="NCBI Taxonomy" id="92647"/>
    <lineage>
        <taxon>Bacteria</taxon>
        <taxon>Pseudomonadati</taxon>
        <taxon>Pseudomonadota</taxon>
        <taxon>Betaproteobacteria</taxon>
        <taxon>Burkholderiales</taxon>
        <taxon>Burkholderiaceae</taxon>
        <taxon>Paraburkholderia</taxon>
    </lineage>
</organism>
<sequence length="292" mass="31204">MNRADFIPILPLVSGPGSQPQQPGDEAWSCLPLPVEVETWRAPAFPEPGEPGAAAVLHLLHGMIDALESLASPDKAIRFPLDALDADAHRLLAQVFGEGEVSARVALDDGATVQIQEARYAGVWRVITLGAQGERIADYVEIAPAPSVVFEASARGAAHAAIPPVGEATLMNAPSLASEIAAIHARAVQTGGAGQHTINFSLLPVSPDDLAWLEGMLGEGRVGLFSTGYGKCMVMATALRHVWRVRYFDGTSKVLLDTVEITRLPEVVLAAPDDLRDSLQHLREIVQWLESH</sequence>
<evidence type="ECO:0000259" key="2">
    <source>
        <dbReference type="Pfam" id="PF04809"/>
    </source>
</evidence>
<proteinExistence type="inferred from homology"/>
<reference evidence="3 6" key="2">
    <citation type="submission" date="2018-05" db="EMBL/GenBank/DDBJ databases">
        <title>Genomic Encyclopedia of Type Strains, Phase IV (KMG-V): Genome sequencing to study the core and pangenomes of soil and plant-associated prokaryotes.</title>
        <authorList>
            <person name="Whitman W."/>
        </authorList>
    </citation>
    <scope>NUCLEOTIDE SEQUENCE [LARGE SCALE GENOMIC DNA]</scope>
    <source>
        <strain evidence="3 6">SIr-6563</strain>
    </source>
</reference>
<dbReference type="Pfam" id="PF04809">
    <property type="entry name" value="HupH_C"/>
    <property type="match status" value="2"/>
</dbReference>
<dbReference type="GeneID" id="61305184"/>
<accession>A0A1A5X0S9</accession>
<evidence type="ECO:0000313" key="4">
    <source>
        <dbReference type="EMBL" id="SEI80553.1"/>
    </source>
</evidence>
<gene>
    <name evidence="3" type="ORF">C7400_10240</name>
    <name evidence="4" type="ORF">SAMN05216550_10141</name>
</gene>
<dbReference type="EMBL" id="FNZM01000001">
    <property type="protein sequence ID" value="SEI80553.1"/>
    <property type="molecule type" value="Genomic_DNA"/>
</dbReference>
<dbReference type="Proteomes" id="UP000247515">
    <property type="component" value="Unassembled WGS sequence"/>
</dbReference>
<name>A0A1A5X0S9_9BURK</name>
<comment type="caution">
    <text evidence="4">The sequence shown here is derived from an EMBL/GenBank/DDBJ whole genome shotgun (WGS) entry which is preliminary data.</text>
</comment>
<feature type="domain" description="HupH hydrogenase expression protein C-terminal" evidence="2">
    <location>
        <begin position="170"/>
        <end position="289"/>
    </location>
</feature>
<dbReference type="InterPro" id="IPR038527">
    <property type="entry name" value="HupH_C_sf"/>
</dbReference>
<evidence type="ECO:0000313" key="5">
    <source>
        <dbReference type="Proteomes" id="UP000183529"/>
    </source>
</evidence>
<reference evidence="4 5" key="1">
    <citation type="submission" date="2016-10" db="EMBL/GenBank/DDBJ databases">
        <authorList>
            <person name="Varghese N."/>
            <person name="Submissions S."/>
        </authorList>
    </citation>
    <scope>NUCLEOTIDE SEQUENCE [LARGE SCALE GENOMIC DNA]</scope>
    <source>
        <strain evidence="4 5">LMG 22274</strain>
    </source>
</reference>
<dbReference type="EMBL" id="QJJV01000002">
    <property type="protein sequence ID" value="PXX19616.1"/>
    <property type="molecule type" value="Genomic_DNA"/>
</dbReference>
<dbReference type="AlphaFoldDB" id="A0A1A5X0S9"/>
<dbReference type="OrthoDB" id="6560677at2"/>
<dbReference type="Gene3D" id="3.30.1370.140">
    <property type="entry name" value="HupH hydrogenase expression protein, C-terminal domain"/>
    <property type="match status" value="2"/>
</dbReference>
<keyword evidence="6" id="KW-1185">Reference proteome</keyword>
<feature type="domain" description="HupH hydrogenase expression protein C-terminal" evidence="2">
    <location>
        <begin position="55"/>
        <end position="152"/>
    </location>
</feature>